<dbReference type="HOGENOM" id="CLU_078717_1_0_11"/>
<keyword evidence="2" id="KW-0012">Acyltransferase</keyword>
<dbReference type="PROSITE" id="PS51186">
    <property type="entry name" value="GNAT"/>
    <property type="match status" value="1"/>
</dbReference>
<dbReference type="InterPro" id="IPR000182">
    <property type="entry name" value="GNAT_dom"/>
</dbReference>
<dbReference type="RefSeq" id="WP_006720799.1">
    <property type="nucleotide sequence ID" value="NZ_CP085935.1"/>
</dbReference>
<evidence type="ECO:0000313" key="5">
    <source>
        <dbReference type="Proteomes" id="UP000003560"/>
    </source>
</evidence>
<proteinExistence type="predicted"/>
<dbReference type="PANTHER" id="PTHR43877">
    <property type="entry name" value="AMINOALKYLPHOSPHONATE N-ACETYLTRANSFERASE-RELATED-RELATED"/>
    <property type="match status" value="1"/>
</dbReference>
<gene>
    <name evidence="4" type="ORF">COLSTE_01146</name>
</gene>
<name>B6GAP6_9ACTN</name>
<protein>
    <submittedName>
        <fullName evidence="4">Acetyltransferase, GNAT family</fullName>
    </submittedName>
</protein>
<dbReference type="STRING" id="445975.COLSTE_01146"/>
<sequence length="212" mass="24006">MVSRVTYRPFDEDDFEDIATILQEAWHTEVPSPEYGYLEACNDLSYSLSISSFSQVALVDGVPRGIVLARPEANRVQQSKRWFTISEGYFRRMRELEPEAAASYWRSVELMGTKNDNLLKATPYSTGANEITLLAVSESARGMGIGSVLIDAATTYLAEAGASRAFLYTDTDCTWQFYENHGFKRASTYRSTREERRLLPRELYVYGLDLSA</sequence>
<keyword evidence="1 4" id="KW-0808">Transferase</keyword>
<dbReference type="InterPro" id="IPR016181">
    <property type="entry name" value="Acyl_CoA_acyltransferase"/>
</dbReference>
<accession>B6GAP6</accession>
<dbReference type="Pfam" id="PF00583">
    <property type="entry name" value="Acetyltransf_1"/>
    <property type="match status" value="1"/>
</dbReference>
<dbReference type="InterPro" id="IPR050832">
    <property type="entry name" value="Bact_Acetyltransf"/>
</dbReference>
<dbReference type="Gene3D" id="3.40.630.30">
    <property type="match status" value="1"/>
</dbReference>
<evidence type="ECO:0000259" key="3">
    <source>
        <dbReference type="PROSITE" id="PS51186"/>
    </source>
</evidence>
<evidence type="ECO:0000256" key="1">
    <source>
        <dbReference type="ARBA" id="ARBA00022679"/>
    </source>
</evidence>
<dbReference type="CDD" id="cd04301">
    <property type="entry name" value="NAT_SF"/>
    <property type="match status" value="1"/>
</dbReference>
<evidence type="ECO:0000313" key="4">
    <source>
        <dbReference type="EMBL" id="EEA90646.1"/>
    </source>
</evidence>
<keyword evidence="5" id="KW-1185">Reference proteome</keyword>
<dbReference type="OrthoDB" id="6711752at2"/>
<comment type="caution">
    <text evidence="4">The sequence shown here is derived from an EMBL/GenBank/DDBJ whole genome shotgun (WGS) entry which is preliminary data.</text>
</comment>
<reference evidence="4 5" key="2">
    <citation type="submission" date="2008-10" db="EMBL/GenBank/DDBJ databases">
        <authorList>
            <person name="Fulton L."/>
            <person name="Clifton S."/>
            <person name="Fulton B."/>
            <person name="Xu J."/>
            <person name="Minx P."/>
            <person name="Pepin K.H."/>
            <person name="Johnson M."/>
            <person name="Thiruvilangam P."/>
            <person name="Bhonagiri V."/>
            <person name="Nash W.E."/>
            <person name="Mardis E.R."/>
            <person name="Wilson R.K."/>
        </authorList>
    </citation>
    <scope>NUCLEOTIDE SEQUENCE [LARGE SCALE GENOMIC DNA]</scope>
    <source>
        <strain evidence="4 5">DSM 13279</strain>
    </source>
</reference>
<dbReference type="AlphaFoldDB" id="B6GAP6"/>
<evidence type="ECO:0000256" key="2">
    <source>
        <dbReference type="ARBA" id="ARBA00023315"/>
    </source>
</evidence>
<feature type="domain" description="N-acetyltransferase" evidence="3">
    <location>
        <begin position="5"/>
        <end position="200"/>
    </location>
</feature>
<dbReference type="SUPFAM" id="SSF55729">
    <property type="entry name" value="Acyl-CoA N-acyltransferases (Nat)"/>
    <property type="match status" value="1"/>
</dbReference>
<dbReference type="GO" id="GO:0016747">
    <property type="term" value="F:acyltransferase activity, transferring groups other than amino-acyl groups"/>
    <property type="evidence" value="ECO:0007669"/>
    <property type="project" value="InterPro"/>
</dbReference>
<reference evidence="4 5" key="1">
    <citation type="submission" date="2008-10" db="EMBL/GenBank/DDBJ databases">
        <title>Draft genome sequence of Collinsella stercoris (DSM 13279).</title>
        <authorList>
            <person name="Sudarsanam P."/>
            <person name="Ley R."/>
            <person name="Guruge J."/>
            <person name="Turnbaugh P.J."/>
            <person name="Mahowald M."/>
            <person name="Liep D."/>
            <person name="Gordon J."/>
        </authorList>
    </citation>
    <scope>NUCLEOTIDE SEQUENCE [LARGE SCALE GENOMIC DNA]</scope>
    <source>
        <strain evidence="4 5">DSM 13279</strain>
    </source>
</reference>
<dbReference type="Proteomes" id="UP000003560">
    <property type="component" value="Unassembled WGS sequence"/>
</dbReference>
<organism evidence="4 5">
    <name type="scientific">Collinsella stercoris DSM 13279</name>
    <dbReference type="NCBI Taxonomy" id="445975"/>
    <lineage>
        <taxon>Bacteria</taxon>
        <taxon>Bacillati</taxon>
        <taxon>Actinomycetota</taxon>
        <taxon>Coriobacteriia</taxon>
        <taxon>Coriobacteriales</taxon>
        <taxon>Coriobacteriaceae</taxon>
        <taxon>Collinsella</taxon>
    </lineage>
</organism>
<dbReference type="EMBL" id="ABXJ01000067">
    <property type="protein sequence ID" value="EEA90646.1"/>
    <property type="molecule type" value="Genomic_DNA"/>
</dbReference>
<dbReference type="eggNOG" id="COG0456">
    <property type="taxonomic scope" value="Bacteria"/>
</dbReference>
<dbReference type="GeneID" id="98001897"/>